<feature type="compositionally biased region" description="Basic residues" evidence="1">
    <location>
        <begin position="69"/>
        <end position="78"/>
    </location>
</feature>
<dbReference type="InterPro" id="IPR055513">
    <property type="entry name" value="DUF7086"/>
</dbReference>
<feature type="domain" description="DUF7086" evidence="2">
    <location>
        <begin position="128"/>
        <end position="253"/>
    </location>
</feature>
<evidence type="ECO:0000259" key="2">
    <source>
        <dbReference type="Pfam" id="PF23324"/>
    </source>
</evidence>
<accession>J3M9E9</accession>
<dbReference type="Proteomes" id="UP000006038">
    <property type="component" value="Chromosome 5"/>
</dbReference>
<feature type="compositionally biased region" description="Polar residues" evidence="1">
    <location>
        <begin position="79"/>
        <end position="95"/>
    </location>
</feature>
<dbReference type="HOGENOM" id="CLU_042355_0_0_1"/>
<evidence type="ECO:0000313" key="4">
    <source>
        <dbReference type="Proteomes" id="UP000006038"/>
    </source>
</evidence>
<dbReference type="AlphaFoldDB" id="J3M9E9"/>
<dbReference type="Gramene" id="OB05G32230.1">
    <property type="protein sequence ID" value="OB05G32230.1"/>
    <property type="gene ID" value="OB05G32230"/>
</dbReference>
<dbReference type="OMA" id="SARHPTQ"/>
<reference evidence="3" key="1">
    <citation type="journal article" date="2013" name="Nat. Commun.">
        <title>Whole-genome sequencing of Oryza brachyantha reveals mechanisms underlying Oryza genome evolution.</title>
        <authorList>
            <person name="Chen J."/>
            <person name="Huang Q."/>
            <person name="Gao D."/>
            <person name="Wang J."/>
            <person name="Lang Y."/>
            <person name="Liu T."/>
            <person name="Li B."/>
            <person name="Bai Z."/>
            <person name="Luis Goicoechea J."/>
            <person name="Liang C."/>
            <person name="Chen C."/>
            <person name="Zhang W."/>
            <person name="Sun S."/>
            <person name="Liao Y."/>
            <person name="Zhang X."/>
            <person name="Yang L."/>
            <person name="Song C."/>
            <person name="Wang M."/>
            <person name="Shi J."/>
            <person name="Liu G."/>
            <person name="Liu J."/>
            <person name="Zhou H."/>
            <person name="Zhou W."/>
            <person name="Yu Q."/>
            <person name="An N."/>
            <person name="Chen Y."/>
            <person name="Cai Q."/>
            <person name="Wang B."/>
            <person name="Liu B."/>
            <person name="Min J."/>
            <person name="Huang Y."/>
            <person name="Wu H."/>
            <person name="Li Z."/>
            <person name="Zhang Y."/>
            <person name="Yin Y."/>
            <person name="Song W."/>
            <person name="Jiang J."/>
            <person name="Jackson S.A."/>
            <person name="Wing R.A."/>
            <person name="Wang J."/>
            <person name="Chen M."/>
        </authorList>
    </citation>
    <scope>NUCLEOTIDE SEQUENCE [LARGE SCALE GENOMIC DNA]</scope>
    <source>
        <strain evidence="3">cv. IRGC 101232</strain>
    </source>
</reference>
<evidence type="ECO:0000256" key="1">
    <source>
        <dbReference type="SAM" id="MobiDB-lite"/>
    </source>
</evidence>
<dbReference type="STRING" id="4533.J3M9E9"/>
<dbReference type="PANTHER" id="PTHR34272">
    <property type="entry name" value="EXPRESSED PROTEIN"/>
    <property type="match status" value="1"/>
</dbReference>
<dbReference type="EnsemblPlants" id="OB05G32230.1">
    <property type="protein sequence ID" value="OB05G32230.1"/>
    <property type="gene ID" value="OB05G32230"/>
</dbReference>
<dbReference type="eggNOG" id="ENOG502RK6X">
    <property type="taxonomic scope" value="Eukaryota"/>
</dbReference>
<dbReference type="PANTHER" id="PTHR34272:SF1">
    <property type="entry name" value="EXPRESSED PROTEIN"/>
    <property type="match status" value="1"/>
</dbReference>
<organism evidence="3">
    <name type="scientific">Oryza brachyantha</name>
    <name type="common">malo sina</name>
    <dbReference type="NCBI Taxonomy" id="4533"/>
    <lineage>
        <taxon>Eukaryota</taxon>
        <taxon>Viridiplantae</taxon>
        <taxon>Streptophyta</taxon>
        <taxon>Embryophyta</taxon>
        <taxon>Tracheophyta</taxon>
        <taxon>Spermatophyta</taxon>
        <taxon>Magnoliopsida</taxon>
        <taxon>Liliopsida</taxon>
        <taxon>Poales</taxon>
        <taxon>Poaceae</taxon>
        <taxon>BOP clade</taxon>
        <taxon>Oryzoideae</taxon>
        <taxon>Oryzeae</taxon>
        <taxon>Oryzinae</taxon>
        <taxon>Oryza</taxon>
    </lineage>
</organism>
<dbReference type="Pfam" id="PF23324">
    <property type="entry name" value="DUF7086"/>
    <property type="match status" value="1"/>
</dbReference>
<reference evidence="3" key="2">
    <citation type="submission" date="2013-04" db="UniProtKB">
        <authorList>
            <consortium name="EnsemblPlants"/>
        </authorList>
    </citation>
    <scope>IDENTIFICATION</scope>
</reference>
<sequence length="272" mass="30089">MASANHGSTGVAFTATGMLGSIPVLIPAVCNGNVDVPATPCFNFNFIAPAASPGSLHLQDNPESSTAHHPARSTRRRGNVSTSTPSGSGNQVSDNTNITNIAMQVQDDNYLANTPRYPWSTNEVATAELSRRGITHVEGEACKMMVYNIEAKFQEVVMYFRQNCLNMNDRASARWMNPTIPDCDNCCQKNSMRPVIPPIEKEHINWLLLLLGETLGLCTLDQLKHFCAHTKRHRTGAKDRVLYSTYLELCEQLFPGIIMPIERKMGHAQLKM</sequence>
<proteinExistence type="predicted"/>
<evidence type="ECO:0000313" key="3">
    <source>
        <dbReference type="EnsemblPlants" id="OB05G32230.1"/>
    </source>
</evidence>
<keyword evidence="4" id="KW-1185">Reference proteome</keyword>
<name>J3M9E9_ORYBR</name>
<feature type="region of interest" description="Disordered" evidence="1">
    <location>
        <begin position="55"/>
        <end position="95"/>
    </location>
</feature>
<protein>
    <recommendedName>
        <fullName evidence="2">DUF7086 domain-containing protein</fullName>
    </recommendedName>
</protein>